<accession>E8U467</accession>
<protein>
    <submittedName>
        <fullName evidence="8">Glucan endo-1,6-beta-glucosidase</fullName>
        <ecNumber evidence="8">3.2.1.75</ecNumber>
    </submittedName>
</protein>
<feature type="domain" description="Glycosyl hydrolase family 30 TIM-barrel" evidence="6">
    <location>
        <begin position="79"/>
        <end position="401"/>
    </location>
</feature>
<evidence type="ECO:0000256" key="4">
    <source>
        <dbReference type="RuleBase" id="RU361188"/>
    </source>
</evidence>
<sequence precursor="true">MLQALKLSLLSALLLAACTQSPAPTTADAPRVHPGMGLRAASVDRSRLISWDGARTFDFNGAVDASTITVNENEVLQEIDGFGAALTDSSAWLIQNKLSAAQRNAVMQALFGFNDGNASISYLRLPLGGPDFALSHYTFDDSCCDLNGFSIDHDRAYIIPLARQAKSIDGSLNFMATPWSAPAWMKTSGQLGTGKLNPASYPAYATYLRRAYDDYRAAGVTFDAMTIQNEPQFEPGSYPGMKYEWYDELNFVRDHLAPRMSGTGVKLLTFDHNWGMAWYPRAVLNEGGALYAGSAWHCYGGNVSAMTDVHNAYPNEGIYLTECSGTHGNGTFAGNLTWNMQHLFIGGVRNWAKTVLLWNLALDPSGNPHTGGCSTCRGVITINPSSGQVTYNEAFYAIARFVWPGARRIGSSNSRDGRFISAAFRNTNGRKAVVVLNQSAGTGTFRVVAGGPWR</sequence>
<feature type="signal peptide" evidence="5">
    <location>
        <begin position="1"/>
        <end position="22"/>
    </location>
</feature>
<dbReference type="AlphaFoldDB" id="E8U467"/>
<dbReference type="SUPFAM" id="SSF51445">
    <property type="entry name" value="(Trans)glycosidases"/>
    <property type="match status" value="1"/>
</dbReference>
<dbReference type="Pfam" id="PF02055">
    <property type="entry name" value="Glyco_hydro_30"/>
    <property type="match status" value="1"/>
</dbReference>
<feature type="domain" description="Glycosyl hydrolase family 30 beta sandwich" evidence="7">
    <location>
        <begin position="405"/>
        <end position="448"/>
    </location>
</feature>
<dbReference type="PANTHER" id="PTHR11069:SF23">
    <property type="entry name" value="LYSOSOMAL ACID GLUCOSYLCERAMIDASE"/>
    <property type="match status" value="1"/>
</dbReference>
<dbReference type="RefSeq" id="WP_013555409.1">
    <property type="nucleotide sequence ID" value="NC_014958.1"/>
</dbReference>
<dbReference type="InterPro" id="IPR033452">
    <property type="entry name" value="GH30_C"/>
</dbReference>
<dbReference type="OrthoDB" id="9806701at2"/>
<dbReference type="InterPro" id="IPR001139">
    <property type="entry name" value="Glyco_hydro_30"/>
</dbReference>
<dbReference type="GO" id="GO:0006680">
    <property type="term" value="P:glucosylceramide catabolic process"/>
    <property type="evidence" value="ECO:0007669"/>
    <property type="project" value="TreeGrafter"/>
</dbReference>
<evidence type="ECO:0000256" key="2">
    <source>
        <dbReference type="ARBA" id="ARBA00022729"/>
    </source>
</evidence>
<dbReference type="EMBL" id="CP002454">
    <property type="protein sequence ID" value="ADV65904.1"/>
    <property type="molecule type" value="Genomic_DNA"/>
</dbReference>
<evidence type="ECO:0000259" key="6">
    <source>
        <dbReference type="Pfam" id="PF02055"/>
    </source>
</evidence>
<keyword evidence="9" id="KW-1185">Reference proteome</keyword>
<gene>
    <name evidence="8" type="ordered locus">Deima_0241</name>
</gene>
<feature type="chain" id="PRO_5003228348" evidence="5">
    <location>
        <begin position="23"/>
        <end position="454"/>
    </location>
</feature>
<evidence type="ECO:0000256" key="5">
    <source>
        <dbReference type="SAM" id="SignalP"/>
    </source>
</evidence>
<evidence type="ECO:0000256" key="1">
    <source>
        <dbReference type="ARBA" id="ARBA00005382"/>
    </source>
</evidence>
<dbReference type="KEGG" id="dmr:Deima_0241"/>
<organism evidence="8 9">
    <name type="scientific">Deinococcus maricopensis (strain DSM 21211 / LMG 22137 / NRRL B-23946 / LB-34)</name>
    <dbReference type="NCBI Taxonomy" id="709986"/>
    <lineage>
        <taxon>Bacteria</taxon>
        <taxon>Thermotogati</taxon>
        <taxon>Deinococcota</taxon>
        <taxon>Deinococci</taxon>
        <taxon>Deinococcales</taxon>
        <taxon>Deinococcaceae</taxon>
        <taxon>Deinococcus</taxon>
    </lineage>
</organism>
<comment type="similarity">
    <text evidence="1 4">Belongs to the glycosyl hydrolase 30 family.</text>
</comment>
<reference evidence="9" key="2">
    <citation type="submission" date="2011-01" db="EMBL/GenBank/DDBJ databases">
        <title>The complete genome of Deinococcus maricopensis DSM 21211.</title>
        <authorList>
            <consortium name="US DOE Joint Genome Institute (JGI-PGF)"/>
            <person name="Lucas S."/>
            <person name="Copeland A."/>
            <person name="Lapidus A."/>
            <person name="Goodwin L."/>
            <person name="Pitluck S."/>
            <person name="Kyrpides N."/>
            <person name="Mavromatis K."/>
            <person name="Pagani I."/>
            <person name="Ivanova N."/>
            <person name="Ovchinnikova G."/>
            <person name="Zeytun A."/>
            <person name="Detter J.C."/>
            <person name="Han C."/>
            <person name="Land M."/>
            <person name="Hauser L."/>
            <person name="Markowitz V."/>
            <person name="Cheng J.-F."/>
            <person name="Hugenholtz P."/>
            <person name="Woyke T."/>
            <person name="Wu D."/>
            <person name="Pukall R."/>
            <person name="Gehrich-Schroeter G."/>
            <person name="Brambilla E."/>
            <person name="Klenk H.-P."/>
            <person name="Eisen J.A."/>
        </authorList>
    </citation>
    <scope>NUCLEOTIDE SEQUENCE [LARGE SCALE GENOMIC DNA]</scope>
    <source>
        <strain evidence="9">DSM 21211 / LMG 22137 / NRRL B-23946 / LB-34</strain>
    </source>
</reference>
<dbReference type="Proteomes" id="UP000008635">
    <property type="component" value="Chromosome"/>
</dbReference>
<dbReference type="Gene3D" id="2.60.40.1180">
    <property type="entry name" value="Golgi alpha-mannosidase II"/>
    <property type="match status" value="1"/>
</dbReference>
<dbReference type="PROSITE" id="PS51257">
    <property type="entry name" value="PROKAR_LIPOPROTEIN"/>
    <property type="match status" value="1"/>
</dbReference>
<dbReference type="GO" id="GO:0004348">
    <property type="term" value="F:glucosylceramidase activity"/>
    <property type="evidence" value="ECO:0007669"/>
    <property type="project" value="InterPro"/>
</dbReference>
<proteinExistence type="inferred from homology"/>
<dbReference type="Pfam" id="PF17189">
    <property type="entry name" value="Glyco_hydro_30C"/>
    <property type="match status" value="1"/>
</dbReference>
<dbReference type="InterPro" id="IPR033453">
    <property type="entry name" value="Glyco_hydro_30_TIM-barrel"/>
</dbReference>
<dbReference type="Gene3D" id="3.20.20.80">
    <property type="entry name" value="Glycosidases"/>
    <property type="match status" value="1"/>
</dbReference>
<evidence type="ECO:0000259" key="7">
    <source>
        <dbReference type="Pfam" id="PF17189"/>
    </source>
</evidence>
<dbReference type="PANTHER" id="PTHR11069">
    <property type="entry name" value="GLUCOSYLCERAMIDASE"/>
    <property type="match status" value="1"/>
</dbReference>
<dbReference type="GO" id="GO:0016020">
    <property type="term" value="C:membrane"/>
    <property type="evidence" value="ECO:0007669"/>
    <property type="project" value="GOC"/>
</dbReference>
<dbReference type="HOGENOM" id="CLU_014379_3_1_0"/>
<dbReference type="GO" id="GO:0046557">
    <property type="term" value="F:glucan endo-1,6-beta-glucosidase activity"/>
    <property type="evidence" value="ECO:0007669"/>
    <property type="project" value="UniProtKB-EC"/>
</dbReference>
<evidence type="ECO:0000313" key="8">
    <source>
        <dbReference type="EMBL" id="ADV65904.1"/>
    </source>
</evidence>
<dbReference type="InterPro" id="IPR013780">
    <property type="entry name" value="Glyco_hydro_b"/>
</dbReference>
<evidence type="ECO:0000313" key="9">
    <source>
        <dbReference type="Proteomes" id="UP000008635"/>
    </source>
</evidence>
<evidence type="ECO:0000256" key="3">
    <source>
        <dbReference type="ARBA" id="ARBA00022801"/>
    </source>
</evidence>
<keyword evidence="4 8" id="KW-0326">Glycosidase</keyword>
<dbReference type="eggNOG" id="COG5520">
    <property type="taxonomic scope" value="Bacteria"/>
</dbReference>
<dbReference type="STRING" id="709986.Deima_0241"/>
<dbReference type="EC" id="3.2.1.75" evidence="8"/>
<name>E8U467_DEIML</name>
<keyword evidence="3 4" id="KW-0378">Hydrolase</keyword>
<keyword evidence="2 5" id="KW-0732">Signal</keyword>
<dbReference type="InterPro" id="IPR017853">
    <property type="entry name" value="GH"/>
</dbReference>
<reference evidence="8 9" key="1">
    <citation type="journal article" date="2011" name="Stand. Genomic Sci.">
        <title>Complete genome sequence of Deinococcus maricopensis type strain (LB-34).</title>
        <authorList>
            <person name="Pukall R."/>
            <person name="Zeytun A."/>
            <person name="Lucas S."/>
            <person name="Lapidus A."/>
            <person name="Hammon N."/>
            <person name="Deshpande S."/>
            <person name="Nolan M."/>
            <person name="Cheng J.F."/>
            <person name="Pitluck S."/>
            <person name="Liolios K."/>
            <person name="Pagani I."/>
            <person name="Mikhailova N."/>
            <person name="Ivanova N."/>
            <person name="Mavromatis K."/>
            <person name="Pati A."/>
            <person name="Tapia R."/>
            <person name="Han C."/>
            <person name="Goodwin L."/>
            <person name="Chen A."/>
            <person name="Palaniappan K."/>
            <person name="Land M."/>
            <person name="Hauser L."/>
            <person name="Chang Y.J."/>
            <person name="Jeffries C.D."/>
            <person name="Brambilla E.M."/>
            <person name="Rohde M."/>
            <person name="Goker M."/>
            <person name="Detter J.C."/>
            <person name="Woyke T."/>
            <person name="Bristow J."/>
            <person name="Eisen J.A."/>
            <person name="Markowitz V."/>
            <person name="Hugenholtz P."/>
            <person name="Kyrpides N.C."/>
            <person name="Klenk H.P."/>
        </authorList>
    </citation>
    <scope>NUCLEOTIDE SEQUENCE [LARGE SCALE GENOMIC DNA]</scope>
    <source>
        <strain evidence="9">DSM 21211 / LMG 22137 / NRRL B-23946 / LB-34</strain>
    </source>
</reference>